<feature type="compositionally biased region" description="Low complexity" evidence="1">
    <location>
        <begin position="180"/>
        <end position="196"/>
    </location>
</feature>
<dbReference type="AlphaFoldDB" id="A0A319EYA4"/>
<protein>
    <submittedName>
        <fullName evidence="2">Uncharacterized protein</fullName>
    </submittedName>
</protein>
<organism evidence="2 3">
    <name type="scientific">Aspergillus sclerotiicarbonarius (strain CBS 121057 / IBT 28362)</name>
    <dbReference type="NCBI Taxonomy" id="1448318"/>
    <lineage>
        <taxon>Eukaryota</taxon>
        <taxon>Fungi</taxon>
        <taxon>Dikarya</taxon>
        <taxon>Ascomycota</taxon>
        <taxon>Pezizomycotina</taxon>
        <taxon>Eurotiomycetes</taxon>
        <taxon>Eurotiomycetidae</taxon>
        <taxon>Eurotiales</taxon>
        <taxon>Aspergillaceae</taxon>
        <taxon>Aspergillus</taxon>
        <taxon>Aspergillus subgen. Circumdati</taxon>
    </lineage>
</organism>
<evidence type="ECO:0000313" key="3">
    <source>
        <dbReference type="Proteomes" id="UP000248423"/>
    </source>
</evidence>
<feature type="compositionally biased region" description="Polar residues" evidence="1">
    <location>
        <begin position="255"/>
        <end position="264"/>
    </location>
</feature>
<feature type="region of interest" description="Disordered" evidence="1">
    <location>
        <begin position="255"/>
        <end position="282"/>
    </location>
</feature>
<feature type="compositionally biased region" description="Polar residues" evidence="1">
    <location>
        <begin position="361"/>
        <end position="376"/>
    </location>
</feature>
<gene>
    <name evidence="2" type="ORF">BO78DRAFT_307008</name>
</gene>
<sequence length="416" mass="45335">MELSMKRRTSFSFLFGSQKSTSVTQNQPTRFYDFVDTPGFYQPPSPLIERQHIPKALEAQIRHACTLLVYRIEQGVPSGGKKRSRAVTTNTVMQETTITAQVDSKYMSPRVGADVEALKDKFDSGVGLTQQSSMQAMRSLHQNKSESLGSGRATSSHSAVTDATQSMSTPPSRRGLGQHIKSWGKGSRSRSQSQSIEAFLDGSTEPVDEDENHPDNHPDILTEDNVEVFLDPDAAIMSNGVASFHSPQTLVNTSPSLDTSGSCSSHRHSGVAPETPTIQPPEYTDPMILDTMDADSCKQQPGIIIDSSGLPHVLSAAEETQRDMNIQQAVIAKMKTGTINVSTTALPTCADSTEESPNLRPGSNASRLKTSWSAMSKATKRKPRGETSSEPTVFRKLVTFFSKRRPVKVVQPVGTY</sequence>
<proteinExistence type="predicted"/>
<evidence type="ECO:0000313" key="2">
    <source>
        <dbReference type="EMBL" id="PYI09934.1"/>
    </source>
</evidence>
<name>A0A319EYA4_ASPSB</name>
<evidence type="ECO:0000256" key="1">
    <source>
        <dbReference type="SAM" id="MobiDB-lite"/>
    </source>
</evidence>
<dbReference type="OrthoDB" id="4188313at2759"/>
<dbReference type="EMBL" id="KZ826324">
    <property type="protein sequence ID" value="PYI09934.1"/>
    <property type="molecule type" value="Genomic_DNA"/>
</dbReference>
<dbReference type="Proteomes" id="UP000248423">
    <property type="component" value="Unassembled WGS sequence"/>
</dbReference>
<feature type="compositionally biased region" description="Polar residues" evidence="1">
    <location>
        <begin position="136"/>
        <end position="171"/>
    </location>
</feature>
<dbReference type="STRING" id="1448318.A0A319EYA4"/>
<accession>A0A319EYA4</accession>
<feature type="region of interest" description="Disordered" evidence="1">
    <location>
        <begin position="136"/>
        <end position="196"/>
    </location>
</feature>
<feature type="region of interest" description="Disordered" evidence="1">
    <location>
        <begin position="348"/>
        <end position="390"/>
    </location>
</feature>
<keyword evidence="3" id="KW-1185">Reference proteome</keyword>
<reference evidence="2 3" key="1">
    <citation type="submission" date="2018-02" db="EMBL/GenBank/DDBJ databases">
        <title>The genomes of Aspergillus section Nigri reveals drivers in fungal speciation.</title>
        <authorList>
            <consortium name="DOE Joint Genome Institute"/>
            <person name="Vesth T.C."/>
            <person name="Nybo J."/>
            <person name="Theobald S."/>
            <person name="Brandl J."/>
            <person name="Frisvad J.C."/>
            <person name="Nielsen K.F."/>
            <person name="Lyhne E.K."/>
            <person name="Kogle M.E."/>
            <person name="Kuo A."/>
            <person name="Riley R."/>
            <person name="Clum A."/>
            <person name="Nolan M."/>
            <person name="Lipzen A."/>
            <person name="Salamov A."/>
            <person name="Henrissat B."/>
            <person name="Wiebenga A."/>
            <person name="De vries R.P."/>
            <person name="Grigoriev I.V."/>
            <person name="Mortensen U.H."/>
            <person name="Andersen M.R."/>
            <person name="Baker S.E."/>
        </authorList>
    </citation>
    <scope>NUCLEOTIDE SEQUENCE [LARGE SCALE GENOMIC DNA]</scope>
    <source>
        <strain evidence="2 3">CBS 121057</strain>
    </source>
</reference>
<dbReference type="VEuPathDB" id="FungiDB:BO78DRAFT_307008"/>